<name>A0AAJ1WTZ6_9HYPH</name>
<protein>
    <recommendedName>
        <fullName evidence="3">Type II toxin-antitoxin system RelE/ParE family toxin</fullName>
    </recommendedName>
</protein>
<reference evidence="1" key="1">
    <citation type="submission" date="2023-07" db="EMBL/GenBank/DDBJ databases">
        <title>Genomic Encyclopedia of Type Strains, Phase IV (KMG-IV): sequencing the most valuable type-strain genomes for metagenomic binning, comparative biology and taxonomic classification.</title>
        <authorList>
            <person name="Goeker M."/>
        </authorList>
    </citation>
    <scope>NUCLEOTIDE SEQUENCE</scope>
    <source>
        <strain evidence="1">DSM 19569</strain>
    </source>
</reference>
<dbReference type="RefSeq" id="WP_230365999.1">
    <property type="nucleotide sequence ID" value="NZ_JAJALK010000004.1"/>
</dbReference>
<evidence type="ECO:0008006" key="3">
    <source>
        <dbReference type="Google" id="ProtNLM"/>
    </source>
</evidence>
<dbReference type="InterPro" id="IPR009387">
    <property type="entry name" value="HigB-2"/>
</dbReference>
<dbReference type="PIRSF" id="PIRSF018634">
    <property type="entry name" value="UCP018634"/>
    <property type="match status" value="1"/>
</dbReference>
<organism evidence="1 2">
    <name type="scientific">Methylobacterium brachiatum</name>
    <dbReference type="NCBI Taxonomy" id="269660"/>
    <lineage>
        <taxon>Bacteria</taxon>
        <taxon>Pseudomonadati</taxon>
        <taxon>Pseudomonadota</taxon>
        <taxon>Alphaproteobacteria</taxon>
        <taxon>Hyphomicrobiales</taxon>
        <taxon>Methylobacteriaceae</taxon>
        <taxon>Methylobacterium</taxon>
    </lineage>
</organism>
<evidence type="ECO:0000313" key="1">
    <source>
        <dbReference type="EMBL" id="MDQ0543149.1"/>
    </source>
</evidence>
<comment type="caution">
    <text evidence="1">The sequence shown here is derived from an EMBL/GenBank/DDBJ whole genome shotgun (WGS) entry which is preliminary data.</text>
</comment>
<dbReference type="Pfam" id="PF06296">
    <property type="entry name" value="RelE"/>
    <property type="match status" value="1"/>
</dbReference>
<proteinExistence type="predicted"/>
<accession>A0AAJ1WTZ6</accession>
<sequence length="131" mass="14674">MRIFLPLDFAKRAAKQKVTDDDLREAVARAERDLIDARLGLALIKQRIPRAGQGRSGGFRSIIVYKRGTIAIFLHLFAKNARANLTKTETQVFRDLAATLASLSDEALERVAAAQSWRRIDDGKREDAIPQ</sequence>
<dbReference type="AlphaFoldDB" id="A0AAJ1WTZ6"/>
<dbReference type="EMBL" id="JAUSWL010000003">
    <property type="protein sequence ID" value="MDQ0543149.1"/>
    <property type="molecule type" value="Genomic_DNA"/>
</dbReference>
<gene>
    <name evidence="1" type="ORF">QO001_002075</name>
</gene>
<dbReference type="Proteomes" id="UP001223420">
    <property type="component" value="Unassembled WGS sequence"/>
</dbReference>
<evidence type="ECO:0000313" key="2">
    <source>
        <dbReference type="Proteomes" id="UP001223420"/>
    </source>
</evidence>